<evidence type="ECO:0000313" key="10">
    <source>
        <dbReference type="Proteomes" id="UP000019148"/>
    </source>
</evidence>
<dbReference type="Proteomes" id="UP000019148">
    <property type="component" value="Unassembled WGS sequence"/>
</dbReference>
<keyword evidence="3" id="KW-0732">Signal</keyword>
<evidence type="ECO:0000256" key="3">
    <source>
        <dbReference type="ARBA" id="ARBA00022729"/>
    </source>
</evidence>
<dbReference type="InterPro" id="IPR000680">
    <property type="entry name" value="Borrelia_lipo"/>
</dbReference>
<evidence type="ECO:0000313" key="9">
    <source>
        <dbReference type="EMBL" id="ETZ17065.1"/>
    </source>
</evidence>
<accession>W6TFM5</accession>
<dbReference type="AlphaFoldDB" id="W6TFM5"/>
<comment type="caution">
    <text evidence="9">The sequence shown here is derived from an EMBL/GenBank/DDBJ whole genome shotgun (WGS) entry which is preliminary data.</text>
</comment>
<sequence>MSSIENLGKGFLEVFVTFVNMVSEILGIKAYTKKGDIGASFANIVGDR</sequence>
<evidence type="ECO:0000256" key="1">
    <source>
        <dbReference type="ARBA" id="ARBA00003932"/>
    </source>
</evidence>
<organism evidence="9 10">
    <name type="scientific">Borrelia duttonii CR2A</name>
    <dbReference type="NCBI Taxonomy" id="1432657"/>
    <lineage>
        <taxon>Bacteria</taxon>
        <taxon>Pseudomonadati</taxon>
        <taxon>Spirochaetota</taxon>
        <taxon>Spirochaetia</taxon>
        <taxon>Spirochaetales</taxon>
        <taxon>Borreliaceae</taxon>
        <taxon>Borrelia</taxon>
    </lineage>
</organism>
<keyword evidence="4 8" id="KW-0472">Membrane</keyword>
<evidence type="ECO:0000256" key="4">
    <source>
        <dbReference type="ARBA" id="ARBA00023136"/>
    </source>
</evidence>
<protein>
    <recommendedName>
        <fullName evidence="8">Variable large protein</fullName>
    </recommendedName>
</protein>
<dbReference type="SUPFAM" id="SSF74748">
    <property type="entry name" value="Variable surface antigen VlsE"/>
    <property type="match status" value="1"/>
</dbReference>
<evidence type="ECO:0000256" key="7">
    <source>
        <dbReference type="ARBA" id="ARBA00023288"/>
    </source>
</evidence>
<evidence type="ECO:0000256" key="2">
    <source>
        <dbReference type="ARBA" id="ARBA00004459"/>
    </source>
</evidence>
<keyword evidence="6 8" id="KW-0998">Cell outer membrane</keyword>
<comment type="subcellular location">
    <subcellularLocation>
        <location evidence="2 8">Cell outer membrane</location>
        <topology evidence="2 8">Lipid-anchor</topology>
    </subcellularLocation>
</comment>
<dbReference type="EMBL" id="AZIT01000117">
    <property type="protein sequence ID" value="ETZ17065.1"/>
    <property type="molecule type" value="Genomic_DNA"/>
</dbReference>
<gene>
    <name evidence="9" type="ORF">BDCR2A_02018</name>
</gene>
<keyword evidence="7 8" id="KW-0449">Lipoprotein</keyword>
<dbReference type="Pfam" id="PF00921">
    <property type="entry name" value="Lipoprotein_2"/>
    <property type="match status" value="1"/>
</dbReference>
<evidence type="ECO:0000256" key="6">
    <source>
        <dbReference type="ARBA" id="ARBA00023237"/>
    </source>
</evidence>
<dbReference type="GO" id="GO:0009279">
    <property type="term" value="C:cell outer membrane"/>
    <property type="evidence" value="ECO:0007669"/>
    <property type="project" value="UniProtKB-SubCell"/>
</dbReference>
<reference evidence="9 10" key="1">
    <citation type="submission" date="2013-12" db="EMBL/GenBank/DDBJ databases">
        <title>Comparative genomics of relapsing fever spirochetes.</title>
        <authorList>
            <person name="Schwan T.G."/>
            <person name="Raffel S.J."/>
            <person name="Porcella S.F."/>
        </authorList>
    </citation>
    <scope>NUCLEOTIDE SEQUENCE [LARGE SCALE GENOMIC DNA]</scope>
    <source>
        <strain evidence="9 10">CR2A</strain>
    </source>
</reference>
<proteinExistence type="predicted"/>
<comment type="function">
    <text evidence="1 8">The Vlp and Vsp proteins are antigenically distinct proteins, only one vlp or vsp gene is transcriptionally active at any one time. Switching between these genes is a mechanism of host immune response evasion.</text>
</comment>
<keyword evidence="5 8" id="KW-0564">Palmitate</keyword>
<evidence type="ECO:0000256" key="8">
    <source>
        <dbReference type="RuleBase" id="RU363105"/>
    </source>
</evidence>
<evidence type="ECO:0000256" key="5">
    <source>
        <dbReference type="ARBA" id="ARBA00023139"/>
    </source>
</evidence>
<name>W6TFM5_9SPIR</name>
<dbReference type="PATRIC" id="fig|1432657.3.peg.1865"/>